<comment type="caution">
    <text evidence="1">The sequence shown here is derived from an EMBL/GenBank/DDBJ whole genome shotgun (WGS) entry which is preliminary data.</text>
</comment>
<sequence>MYDYGNDMSIPPIPRFDGVAVAFMAFSDETQDMQNWVYDILRVNIMAVSYSDRALEWLKSSAMKLDFVIVDVEHLGGVHQALNFCLAIRAALPDLKIILISDEVAGDDFGSERKPVCDGTLMKPISQTRLLDAVLICSQNQRSRAVMEYA</sequence>
<dbReference type="InterPro" id="IPR011006">
    <property type="entry name" value="CheY-like_superfamily"/>
</dbReference>
<dbReference type="EMBL" id="JAQZSM010000015">
    <property type="protein sequence ID" value="MDD7972458.1"/>
    <property type="molecule type" value="Genomic_DNA"/>
</dbReference>
<dbReference type="Gene3D" id="3.40.50.2300">
    <property type="match status" value="1"/>
</dbReference>
<name>A0ABT5TBG0_9RHOB</name>
<evidence type="ECO:0000313" key="2">
    <source>
        <dbReference type="Proteomes" id="UP001431784"/>
    </source>
</evidence>
<reference evidence="1" key="1">
    <citation type="submission" date="2023-02" db="EMBL/GenBank/DDBJ databases">
        <title>Description of Roseinatronobacter alkalisoli sp. nov., an alkaliphilic bacerium isolated from soda soil.</title>
        <authorList>
            <person name="Wei W."/>
        </authorList>
    </citation>
    <scope>NUCLEOTIDE SEQUENCE</scope>
    <source>
        <strain evidence="1">HJB301</strain>
    </source>
</reference>
<evidence type="ECO:0008006" key="3">
    <source>
        <dbReference type="Google" id="ProtNLM"/>
    </source>
</evidence>
<dbReference type="Proteomes" id="UP001431784">
    <property type="component" value="Unassembled WGS sequence"/>
</dbReference>
<dbReference type="SUPFAM" id="SSF52172">
    <property type="entry name" value="CheY-like"/>
    <property type="match status" value="1"/>
</dbReference>
<accession>A0ABT5TBG0</accession>
<proteinExistence type="predicted"/>
<gene>
    <name evidence="1" type="ORF">PUT78_15265</name>
</gene>
<protein>
    <recommendedName>
        <fullName evidence="3">Response regulator</fullName>
    </recommendedName>
</protein>
<dbReference type="RefSeq" id="WP_274353127.1">
    <property type="nucleotide sequence ID" value="NZ_JAQZSM010000015.1"/>
</dbReference>
<keyword evidence="2" id="KW-1185">Reference proteome</keyword>
<evidence type="ECO:0000313" key="1">
    <source>
        <dbReference type="EMBL" id="MDD7972458.1"/>
    </source>
</evidence>
<organism evidence="1 2">
    <name type="scientific">Roseinatronobacter alkalisoli</name>
    <dbReference type="NCBI Taxonomy" id="3028235"/>
    <lineage>
        <taxon>Bacteria</taxon>
        <taxon>Pseudomonadati</taxon>
        <taxon>Pseudomonadota</taxon>
        <taxon>Alphaproteobacteria</taxon>
        <taxon>Rhodobacterales</taxon>
        <taxon>Paracoccaceae</taxon>
        <taxon>Roseinatronobacter</taxon>
    </lineage>
</organism>